<dbReference type="GeneID" id="77732310"/>
<dbReference type="PROSITE" id="PS50006">
    <property type="entry name" value="FHA_DOMAIN"/>
    <property type="match status" value="1"/>
</dbReference>
<dbReference type="GO" id="GO:0005524">
    <property type="term" value="F:ATP binding"/>
    <property type="evidence" value="ECO:0007669"/>
    <property type="project" value="UniProtKB-UniRule"/>
</dbReference>
<dbReference type="Gene3D" id="2.60.200.20">
    <property type="match status" value="1"/>
</dbReference>
<keyword evidence="2" id="KW-0723">Serine/threonine-protein kinase</keyword>
<dbReference type="PANTHER" id="PTHR24350">
    <property type="entry name" value="SERINE/THREONINE-PROTEIN KINASE IAL-RELATED"/>
    <property type="match status" value="1"/>
</dbReference>
<dbReference type="RefSeq" id="XP_052945904.1">
    <property type="nucleotide sequence ID" value="XM_053093105.1"/>
</dbReference>
<feature type="compositionally biased region" description="Polar residues" evidence="11">
    <location>
        <begin position="447"/>
        <end position="475"/>
    </location>
</feature>
<feature type="binding site" evidence="10">
    <location>
        <position position="224"/>
    </location>
    <ligand>
        <name>ATP</name>
        <dbReference type="ChEBI" id="CHEBI:30616"/>
    </ligand>
</feature>
<dbReference type="InterPro" id="IPR000719">
    <property type="entry name" value="Prot_kinase_dom"/>
</dbReference>
<protein>
    <submittedName>
        <fullName evidence="14">Kinase-like domain-containing protein</fullName>
    </submittedName>
</protein>
<evidence type="ECO:0000259" key="13">
    <source>
        <dbReference type="PROSITE" id="PS50011"/>
    </source>
</evidence>
<accession>A0AA38H8Y0</accession>
<feature type="compositionally biased region" description="Basic residues" evidence="11">
    <location>
        <begin position="693"/>
        <end position="707"/>
    </location>
</feature>
<feature type="cross-link" description="Glycyl lysine isopeptide (Lys-Gly) (interchain with G-Cter in SUMO2)" evidence="9">
    <location>
        <position position="314"/>
    </location>
</feature>
<evidence type="ECO:0000256" key="1">
    <source>
        <dbReference type="ARBA" id="ARBA00005575"/>
    </source>
</evidence>
<keyword evidence="15" id="KW-1185">Reference proteome</keyword>
<feature type="compositionally biased region" description="Basic and acidic residues" evidence="11">
    <location>
        <begin position="641"/>
        <end position="652"/>
    </location>
</feature>
<feature type="binding site" evidence="8">
    <location>
        <position position="333"/>
    </location>
    <ligand>
        <name>ATP</name>
        <dbReference type="ChEBI" id="CHEBI:30616"/>
    </ligand>
</feature>
<dbReference type="InterPro" id="IPR008271">
    <property type="entry name" value="Ser/Thr_kinase_AS"/>
</dbReference>
<dbReference type="Pfam" id="PF00498">
    <property type="entry name" value="FHA"/>
    <property type="match status" value="1"/>
</dbReference>
<proteinExistence type="inferred from homology"/>
<keyword evidence="4 8" id="KW-0547">Nucleotide-binding</keyword>
<dbReference type="SMART" id="SM00220">
    <property type="entry name" value="S_TKc"/>
    <property type="match status" value="1"/>
</dbReference>
<dbReference type="Pfam" id="PF00069">
    <property type="entry name" value="Pkinase"/>
    <property type="match status" value="2"/>
</dbReference>
<keyword evidence="3" id="KW-0808">Transferase</keyword>
<evidence type="ECO:0000256" key="11">
    <source>
        <dbReference type="SAM" id="MobiDB-lite"/>
    </source>
</evidence>
<dbReference type="PROSITE" id="PS00107">
    <property type="entry name" value="PROTEIN_KINASE_ATP"/>
    <property type="match status" value="1"/>
</dbReference>
<dbReference type="InterPro" id="IPR008984">
    <property type="entry name" value="SMAD_FHA_dom_sf"/>
</dbReference>
<keyword evidence="6 8" id="KW-0067">ATP-binding</keyword>
<dbReference type="SUPFAM" id="SSF49879">
    <property type="entry name" value="SMAD/FHA domain"/>
    <property type="match status" value="1"/>
</dbReference>
<dbReference type="SUPFAM" id="SSF56112">
    <property type="entry name" value="Protein kinase-like (PK-like)"/>
    <property type="match status" value="1"/>
</dbReference>
<dbReference type="InterPro" id="IPR011009">
    <property type="entry name" value="Kinase-like_dom_sf"/>
</dbReference>
<feature type="domain" description="FHA" evidence="12">
    <location>
        <begin position="61"/>
        <end position="114"/>
    </location>
</feature>
<comment type="caution">
    <text evidence="14">The sequence shown here is derived from an EMBL/GenBank/DDBJ whole genome shotgun (WGS) entry which is preliminary data.</text>
</comment>
<dbReference type="InterPro" id="IPR030616">
    <property type="entry name" value="Aur-like"/>
</dbReference>
<gene>
    <name evidence="14" type="ORF">MKK02DRAFT_44831</name>
</gene>
<organism evidence="14 15">
    <name type="scientific">Dioszegia hungarica</name>
    <dbReference type="NCBI Taxonomy" id="4972"/>
    <lineage>
        <taxon>Eukaryota</taxon>
        <taxon>Fungi</taxon>
        <taxon>Dikarya</taxon>
        <taxon>Basidiomycota</taxon>
        <taxon>Agaricomycotina</taxon>
        <taxon>Tremellomycetes</taxon>
        <taxon>Tremellales</taxon>
        <taxon>Bulleribasidiaceae</taxon>
        <taxon>Dioszegia</taxon>
    </lineage>
</organism>
<dbReference type="PROSITE" id="PS00108">
    <property type="entry name" value="PROTEIN_KINASE_ST"/>
    <property type="match status" value="1"/>
</dbReference>
<evidence type="ECO:0000256" key="7">
    <source>
        <dbReference type="PIRSR" id="PIRSR630616-1"/>
    </source>
</evidence>
<feature type="domain" description="Protein kinase" evidence="13">
    <location>
        <begin position="194"/>
        <end position="547"/>
    </location>
</feature>
<feature type="region of interest" description="Disordered" evidence="11">
    <location>
        <begin position="838"/>
        <end position="873"/>
    </location>
</feature>
<name>A0AA38H8Y0_9TREE</name>
<evidence type="ECO:0000313" key="14">
    <source>
        <dbReference type="EMBL" id="KAI9636127.1"/>
    </source>
</evidence>
<comment type="similarity">
    <text evidence="1">Belongs to the protein kinase superfamily. CAMK Ser/Thr protein kinase family. CHEK2 subfamily.</text>
</comment>
<evidence type="ECO:0000256" key="10">
    <source>
        <dbReference type="PROSITE-ProRule" id="PRU10141"/>
    </source>
</evidence>
<evidence type="ECO:0000256" key="5">
    <source>
        <dbReference type="ARBA" id="ARBA00022777"/>
    </source>
</evidence>
<dbReference type="InterPro" id="IPR017441">
    <property type="entry name" value="Protein_kinase_ATP_BS"/>
</dbReference>
<evidence type="ECO:0000256" key="8">
    <source>
        <dbReference type="PIRSR" id="PIRSR630616-2"/>
    </source>
</evidence>
<dbReference type="InterPro" id="IPR000253">
    <property type="entry name" value="FHA_dom"/>
</dbReference>
<reference evidence="14" key="1">
    <citation type="journal article" date="2022" name="G3 (Bethesda)">
        <title>High quality genome of the basidiomycete yeast Dioszegia hungarica PDD-24b-2 isolated from cloud water.</title>
        <authorList>
            <person name="Jarrige D."/>
            <person name="Haridas S."/>
            <person name="Bleykasten-Grosshans C."/>
            <person name="Joly M."/>
            <person name="Nadalig T."/>
            <person name="Sancelme M."/>
            <person name="Vuilleumier S."/>
            <person name="Grigoriev I.V."/>
            <person name="Amato P."/>
            <person name="Bringel F."/>
        </authorList>
    </citation>
    <scope>NUCLEOTIDE SEQUENCE</scope>
    <source>
        <strain evidence="14">PDD-24b-2</strain>
    </source>
</reference>
<evidence type="ECO:0000256" key="6">
    <source>
        <dbReference type="ARBA" id="ARBA00022840"/>
    </source>
</evidence>
<feature type="region of interest" description="Disordered" evidence="11">
    <location>
        <begin position="612"/>
        <end position="810"/>
    </location>
</feature>
<dbReference type="SMART" id="SM00240">
    <property type="entry name" value="FHA"/>
    <property type="match status" value="1"/>
</dbReference>
<evidence type="ECO:0000256" key="9">
    <source>
        <dbReference type="PIRSR" id="PIRSR630616-3"/>
    </source>
</evidence>
<dbReference type="GO" id="GO:0004674">
    <property type="term" value="F:protein serine/threonine kinase activity"/>
    <property type="evidence" value="ECO:0007669"/>
    <property type="project" value="UniProtKB-KW"/>
</dbReference>
<evidence type="ECO:0000256" key="4">
    <source>
        <dbReference type="ARBA" id="ARBA00022741"/>
    </source>
</evidence>
<evidence type="ECO:0000256" key="2">
    <source>
        <dbReference type="ARBA" id="ARBA00022527"/>
    </source>
</evidence>
<dbReference type="PROSITE" id="PS50011">
    <property type="entry name" value="PROTEIN_KINASE_DOM"/>
    <property type="match status" value="1"/>
</dbReference>
<dbReference type="Gene3D" id="3.30.200.20">
    <property type="entry name" value="Phosphorylase Kinase, domain 1"/>
    <property type="match status" value="1"/>
</dbReference>
<feature type="compositionally biased region" description="Gly residues" evidence="11">
    <location>
        <begin position="775"/>
        <end position="794"/>
    </location>
</feature>
<sequence length="889" mass="97252">MQVGRTIEQLKKRRHAYLGPYVPPPQERRIQRVDPAEEVGQLKGDILGDKRALVITLGEDFWVGRHPGCDLVIDHPTISNFHLRIYAQVKLRTSSLICVHDLSTNGFILNDTTYKSTQTYDIGGVKHSTRCIIIRPGDILRFPDSPIELSCRYFSHHSEPTQAQYEGPGQVRCEIPALFPSSDASEPLEAGPWRICNFTLGTGSFGRVHLATNIATPGLQVACKTARFNKQIEVEISVMKGLAHPNICGIYDMVREDEGEVIHLFLPLVTGGDLFSYLEKHLYLTEDEGKFAAYQLLKALEFLYGKGIAHRDVKPENVLLHKSGAFPHLLLADFGLATTRDQVLHSVPWDRNNLVERNHRIFTGTSTYIPPERLKAILGRKRSTVGLAESVHGGIVPWREAIGKLWFEEEAMLDRWAFGIVLYTLMTGAHPYDERLDHEVFDRTATDNSQMTAATSRRRTSAQSWNEFRSRNPNGTVGDGPQSEQEAEWRRVESRCSRFGKLRPDYWQPEERWVGISAEGRDFVAQLLSPHATKRVTLAEAFTHTWLSDQQAALDNVYRTVVTQGKLERASIWNRNGGVAPFKKSIIVELDTTPPEQGPSGSEDVITATTALAPSHATKSPADTVPVLEPTKTKRTKQTKRKDSHDDPATEKPKKKSKSKKAVAAAAAATLGEAGDTTDPVDASVPSSSKPTHLPKKKPGPKPKVTTKKAAAPPRRPSSLFLPDGGIFGELDDIAEENEEAGEDERARREAEEAMGSLGGAAMTLNDLLSAGPGEASGSGSGTGGMAGMGGGAQTQGEQESMPPIKAGQRKSILAKKGVGVKPISKTSLFATARARLEEETLRPSDLASSLQATPSASTSKPSSQVQVGKTITKRPGVVLKRVEKAGAK</sequence>
<dbReference type="EMBL" id="JAKWFO010000005">
    <property type="protein sequence ID" value="KAI9636127.1"/>
    <property type="molecule type" value="Genomic_DNA"/>
</dbReference>
<evidence type="ECO:0000313" key="15">
    <source>
        <dbReference type="Proteomes" id="UP001164286"/>
    </source>
</evidence>
<feature type="region of interest" description="Disordered" evidence="11">
    <location>
        <begin position="447"/>
        <end position="487"/>
    </location>
</feature>
<feature type="active site" description="Proton acceptor" evidence="7">
    <location>
        <position position="312"/>
    </location>
</feature>
<dbReference type="Gene3D" id="1.10.510.10">
    <property type="entry name" value="Transferase(Phosphotransferase) domain 1"/>
    <property type="match status" value="1"/>
</dbReference>
<feature type="binding site" evidence="8">
    <location>
        <begin position="316"/>
        <end position="317"/>
    </location>
    <ligand>
        <name>ATP</name>
        <dbReference type="ChEBI" id="CHEBI:30616"/>
    </ligand>
</feature>
<evidence type="ECO:0000259" key="12">
    <source>
        <dbReference type="PROSITE" id="PS50006"/>
    </source>
</evidence>
<dbReference type="Proteomes" id="UP001164286">
    <property type="component" value="Unassembled WGS sequence"/>
</dbReference>
<feature type="compositionally biased region" description="Acidic residues" evidence="11">
    <location>
        <begin position="730"/>
        <end position="743"/>
    </location>
</feature>
<evidence type="ECO:0000256" key="3">
    <source>
        <dbReference type="ARBA" id="ARBA00022679"/>
    </source>
</evidence>
<keyword evidence="5 14" id="KW-0418">Kinase</keyword>
<feature type="compositionally biased region" description="Low complexity" evidence="11">
    <location>
        <begin position="852"/>
        <end position="865"/>
    </location>
</feature>
<dbReference type="AlphaFoldDB" id="A0AA38H8Y0"/>